<feature type="compositionally biased region" description="Basic and acidic residues" evidence="3">
    <location>
        <begin position="470"/>
        <end position="479"/>
    </location>
</feature>
<feature type="compositionally biased region" description="Polar residues" evidence="3">
    <location>
        <begin position="410"/>
        <end position="432"/>
    </location>
</feature>
<dbReference type="GO" id="GO:0003723">
    <property type="term" value="F:RNA binding"/>
    <property type="evidence" value="ECO:0007669"/>
    <property type="project" value="UniProtKB-UniRule"/>
</dbReference>
<feature type="region of interest" description="Disordered" evidence="3">
    <location>
        <begin position="23"/>
        <end position="631"/>
    </location>
</feature>
<dbReference type="InterPro" id="IPR036388">
    <property type="entry name" value="WH-like_DNA-bd_sf"/>
</dbReference>
<dbReference type="PANTHER" id="PTHR22792">
    <property type="entry name" value="LUPUS LA PROTEIN-RELATED"/>
    <property type="match status" value="1"/>
</dbReference>
<proteinExistence type="predicted"/>
<dbReference type="Pfam" id="PF05383">
    <property type="entry name" value="La"/>
    <property type="match status" value="1"/>
</dbReference>
<feature type="compositionally biased region" description="Polar residues" evidence="3">
    <location>
        <begin position="227"/>
        <end position="237"/>
    </location>
</feature>
<evidence type="ECO:0000256" key="3">
    <source>
        <dbReference type="SAM" id="MobiDB-lite"/>
    </source>
</evidence>
<feature type="compositionally biased region" description="Low complexity" evidence="3">
    <location>
        <begin position="607"/>
        <end position="618"/>
    </location>
</feature>
<feature type="domain" description="HTH La-type RNA-binding" evidence="4">
    <location>
        <begin position="649"/>
        <end position="743"/>
    </location>
</feature>
<dbReference type="SMART" id="SM00715">
    <property type="entry name" value="LA"/>
    <property type="match status" value="1"/>
</dbReference>
<gene>
    <name evidence="5" type="ORF">SLS62_000212</name>
</gene>
<dbReference type="GO" id="GO:0045727">
    <property type="term" value="P:positive regulation of translation"/>
    <property type="evidence" value="ECO:0007669"/>
    <property type="project" value="TreeGrafter"/>
</dbReference>
<protein>
    <recommendedName>
        <fullName evidence="4">HTH La-type RNA-binding domain-containing protein</fullName>
    </recommendedName>
</protein>
<accession>A0AAN9YX94</accession>
<feature type="compositionally biased region" description="Polar residues" evidence="3">
    <location>
        <begin position="70"/>
        <end position="91"/>
    </location>
</feature>
<feature type="region of interest" description="Disordered" evidence="3">
    <location>
        <begin position="830"/>
        <end position="912"/>
    </location>
</feature>
<dbReference type="GO" id="GO:0010494">
    <property type="term" value="C:cytoplasmic stress granule"/>
    <property type="evidence" value="ECO:0007669"/>
    <property type="project" value="TreeGrafter"/>
</dbReference>
<evidence type="ECO:0000259" key="4">
    <source>
        <dbReference type="PROSITE" id="PS50961"/>
    </source>
</evidence>
<dbReference type="EMBL" id="JAKJXP020000001">
    <property type="protein sequence ID" value="KAK7757834.1"/>
    <property type="molecule type" value="Genomic_DNA"/>
</dbReference>
<feature type="compositionally biased region" description="Polar residues" evidence="3">
    <location>
        <begin position="301"/>
        <end position="313"/>
    </location>
</feature>
<dbReference type="InterPro" id="IPR036390">
    <property type="entry name" value="WH_DNA-bd_sf"/>
</dbReference>
<evidence type="ECO:0000256" key="1">
    <source>
        <dbReference type="ARBA" id="ARBA00022884"/>
    </source>
</evidence>
<dbReference type="InterPro" id="IPR045180">
    <property type="entry name" value="La_dom_prot"/>
</dbReference>
<comment type="caution">
    <text evidence="5">The sequence shown here is derived from an EMBL/GenBank/DDBJ whole genome shotgun (WGS) entry which is preliminary data.</text>
</comment>
<dbReference type="GO" id="GO:0005829">
    <property type="term" value="C:cytosol"/>
    <property type="evidence" value="ECO:0007669"/>
    <property type="project" value="TreeGrafter"/>
</dbReference>
<keyword evidence="6" id="KW-1185">Reference proteome</keyword>
<evidence type="ECO:0000256" key="2">
    <source>
        <dbReference type="PROSITE-ProRule" id="PRU00332"/>
    </source>
</evidence>
<keyword evidence="1 2" id="KW-0694">RNA-binding</keyword>
<dbReference type="Gene3D" id="1.10.10.10">
    <property type="entry name" value="Winged helix-like DNA-binding domain superfamily/Winged helix DNA-binding domain"/>
    <property type="match status" value="1"/>
</dbReference>
<dbReference type="Proteomes" id="UP001320420">
    <property type="component" value="Unassembled WGS sequence"/>
</dbReference>
<dbReference type="SUPFAM" id="SSF46785">
    <property type="entry name" value="Winged helix' DNA-binding domain"/>
    <property type="match status" value="1"/>
</dbReference>
<feature type="compositionally biased region" description="Polar residues" evidence="3">
    <location>
        <begin position="572"/>
        <end position="586"/>
    </location>
</feature>
<feature type="compositionally biased region" description="Polar residues" evidence="3">
    <location>
        <begin position="391"/>
        <end position="400"/>
    </location>
</feature>
<organism evidence="5 6">
    <name type="scientific">Diatrype stigma</name>
    <dbReference type="NCBI Taxonomy" id="117547"/>
    <lineage>
        <taxon>Eukaryota</taxon>
        <taxon>Fungi</taxon>
        <taxon>Dikarya</taxon>
        <taxon>Ascomycota</taxon>
        <taxon>Pezizomycotina</taxon>
        <taxon>Sordariomycetes</taxon>
        <taxon>Xylariomycetidae</taxon>
        <taxon>Xylariales</taxon>
        <taxon>Diatrypaceae</taxon>
        <taxon>Diatrype</taxon>
    </lineage>
</organism>
<dbReference type="PANTHER" id="PTHR22792:SF132">
    <property type="entry name" value="LA-RELATED PROTEIN 1"/>
    <property type="match status" value="1"/>
</dbReference>
<evidence type="ECO:0000313" key="5">
    <source>
        <dbReference type="EMBL" id="KAK7757834.1"/>
    </source>
</evidence>
<dbReference type="PROSITE" id="PS50961">
    <property type="entry name" value="HTH_LA"/>
    <property type="match status" value="1"/>
</dbReference>
<name>A0AAN9YX94_9PEZI</name>
<feature type="compositionally biased region" description="Low complexity" evidence="3">
    <location>
        <begin position="453"/>
        <end position="469"/>
    </location>
</feature>
<dbReference type="CDD" id="cd07323">
    <property type="entry name" value="LAM"/>
    <property type="match status" value="1"/>
</dbReference>
<feature type="compositionally biased region" description="Low complexity" evidence="3">
    <location>
        <begin position="31"/>
        <end position="47"/>
    </location>
</feature>
<feature type="compositionally biased region" description="Low complexity" evidence="3">
    <location>
        <begin position="480"/>
        <end position="490"/>
    </location>
</feature>
<reference evidence="5 6" key="1">
    <citation type="submission" date="2024-02" db="EMBL/GenBank/DDBJ databases">
        <title>De novo assembly and annotation of 12 fungi associated with fruit tree decline syndrome in Ontario, Canada.</title>
        <authorList>
            <person name="Sulman M."/>
            <person name="Ellouze W."/>
            <person name="Ilyukhin E."/>
        </authorList>
    </citation>
    <scope>NUCLEOTIDE SEQUENCE [LARGE SCALE GENOMIC DNA]</scope>
    <source>
        <strain evidence="5 6">M11/M66-122</strain>
    </source>
</reference>
<feature type="compositionally biased region" description="Low complexity" evidence="3">
    <location>
        <begin position="55"/>
        <end position="69"/>
    </location>
</feature>
<feature type="compositionally biased region" description="Polar residues" evidence="3">
    <location>
        <begin position="841"/>
        <end position="853"/>
    </location>
</feature>
<evidence type="ECO:0000313" key="6">
    <source>
        <dbReference type="Proteomes" id="UP001320420"/>
    </source>
</evidence>
<dbReference type="AlphaFoldDB" id="A0AAN9YX94"/>
<feature type="compositionally biased region" description="Low complexity" evidence="3">
    <location>
        <begin position="347"/>
        <end position="365"/>
    </location>
</feature>
<feature type="compositionally biased region" description="Polar residues" evidence="3">
    <location>
        <begin position="514"/>
        <end position="528"/>
    </location>
</feature>
<dbReference type="InterPro" id="IPR006630">
    <property type="entry name" value="La_HTH"/>
</dbReference>
<feature type="compositionally biased region" description="Gly residues" evidence="3">
    <location>
        <begin position="366"/>
        <end position="378"/>
    </location>
</feature>
<feature type="compositionally biased region" description="Polar residues" evidence="3">
    <location>
        <begin position="142"/>
        <end position="151"/>
    </location>
</feature>
<sequence length="912" mass="96975">MSVGTAKPTSGAMSTATTFSYAQAAKGQSVTQAAPSQSSPSQTTPASNKSSQDATTATIGSSIESSITTPAISNGNESVGPASVTSTQPAQANLDVETKPTNEEPAATPNPPSEPSVLPTQEAEKPQVENVQQSEEKRDRSTNSSSRTQDPNDARKKKGKKSRAAEKDTEQDNDEDAKESVPPPPQPELTEAPIPAVNIWQQRREAQAAKVKTAPSVGASSRPLAHGSTTAAVSNPDQKPRSVPSDMTQSNAAHSKPAFTANKPHKKGLEHARNNSDQSFRRSAPRGSRANEKESRAASDALSSVVNTASWPTPETAAVETKPQAQTDKSDKDDKDDAASSKTRKWVPVPFVPSVSFNTPLPTRGGPRGGGRVGSTGRGGREGVSRGHQNAGLTGTNGNSPPHALARLIFTNSLQDRVQGNGTDSRATSVAPQASKRIPTDTSSRDSRKSAASIGSPKPSGNSSNNTKPESLKHGRSDTTEAVTTQQTVAHSSNADRHSEGVSKSSGATKDANTHPSQESTYPVQNGVNPRHSERTRGNGRGRGGHPQSGSMSHQPHSPFAMGAHGYGVPANGTSRQASQSFSSGYAQLPYGAPFQPPPPGGHRGRPGSMSSRSQSNGGRHGNGRLPPVQPVNVSYDAAMYPQQPSPFNYFENNILTLVQTQIEYYFSIDNLCKDMFLRRHMDSQGFVFLKFITQFRRMQDLTHDHNLVRVASENSREVELVTGEDGLDRLRRREGWDTWVQPMDQRDPSAQNEGPKSLHRHNRLQMPAMYPTMMHGGYPTDAPAVFSPSGHNAHFAPYLNGEHMVSPMTTGLNGHAAVESHLSAAVPEFSPAVPRGNPGSERTASSGEQGPNGTKMAYNAGKKHEVSSPGDSGVHLQTNGSLPENGELWREPQADQVAVNGVNGGHDDGPF</sequence>
<feature type="compositionally biased region" description="Basic and acidic residues" evidence="3">
    <location>
        <begin position="328"/>
        <end position="339"/>
    </location>
</feature>